<evidence type="ECO:0000313" key="3">
    <source>
        <dbReference type="Proteomes" id="UP001311915"/>
    </source>
</evidence>
<dbReference type="GO" id="GO:0003824">
    <property type="term" value="F:catalytic activity"/>
    <property type="evidence" value="ECO:0007669"/>
    <property type="project" value="InterPro"/>
</dbReference>
<dbReference type="Pfam" id="PF03372">
    <property type="entry name" value="Exo_endo_phos"/>
    <property type="match status" value="1"/>
</dbReference>
<evidence type="ECO:0000313" key="2">
    <source>
        <dbReference type="EMBL" id="KAK4733421.1"/>
    </source>
</evidence>
<organism evidence="2 3">
    <name type="scientific">Solanum pinnatisectum</name>
    <name type="common">tansyleaf nightshade</name>
    <dbReference type="NCBI Taxonomy" id="50273"/>
    <lineage>
        <taxon>Eukaryota</taxon>
        <taxon>Viridiplantae</taxon>
        <taxon>Streptophyta</taxon>
        <taxon>Embryophyta</taxon>
        <taxon>Tracheophyta</taxon>
        <taxon>Spermatophyta</taxon>
        <taxon>Magnoliopsida</taxon>
        <taxon>eudicotyledons</taxon>
        <taxon>Gunneridae</taxon>
        <taxon>Pentapetalae</taxon>
        <taxon>asterids</taxon>
        <taxon>lamiids</taxon>
        <taxon>Solanales</taxon>
        <taxon>Solanaceae</taxon>
        <taxon>Solanoideae</taxon>
        <taxon>Solaneae</taxon>
        <taxon>Solanum</taxon>
    </lineage>
</organism>
<keyword evidence="3" id="KW-1185">Reference proteome</keyword>
<dbReference type="Proteomes" id="UP001311915">
    <property type="component" value="Unassembled WGS sequence"/>
</dbReference>
<dbReference type="InterPro" id="IPR036691">
    <property type="entry name" value="Endo/exonu/phosph_ase_sf"/>
</dbReference>
<reference evidence="2 3" key="1">
    <citation type="submission" date="2023-10" db="EMBL/GenBank/DDBJ databases">
        <title>Genome-Wide Identification Analysis in wild type Solanum Pinnatisectum Reveals Some Genes Defensing Phytophthora Infestans.</title>
        <authorList>
            <person name="Sun C."/>
        </authorList>
    </citation>
    <scope>NUCLEOTIDE SEQUENCE [LARGE SCALE GENOMIC DNA]</scope>
    <source>
        <strain evidence="2">LQN</strain>
        <tissue evidence="2">Leaf</tissue>
    </source>
</reference>
<gene>
    <name evidence="2" type="ORF">R3W88_007682</name>
</gene>
<dbReference type="PANTHER" id="PTHR35218:SF7">
    <property type="entry name" value="ENDONUCLEASE_EXONUCLEASE_PHOSPHATASE"/>
    <property type="match status" value="1"/>
</dbReference>
<evidence type="ECO:0000259" key="1">
    <source>
        <dbReference type="Pfam" id="PF03372"/>
    </source>
</evidence>
<dbReference type="AlphaFoldDB" id="A0AAV9M5V5"/>
<dbReference type="Gene3D" id="3.60.10.10">
    <property type="entry name" value="Endonuclease/exonuclease/phosphatase"/>
    <property type="match status" value="1"/>
</dbReference>
<proteinExistence type="predicted"/>
<dbReference type="PANTHER" id="PTHR35218">
    <property type="entry name" value="RNASE H DOMAIN-CONTAINING PROTEIN"/>
    <property type="match status" value="1"/>
</dbReference>
<dbReference type="SUPFAM" id="SSF56219">
    <property type="entry name" value="DNase I-like"/>
    <property type="match status" value="1"/>
</dbReference>
<dbReference type="EMBL" id="JAWPEI010000002">
    <property type="protein sequence ID" value="KAK4733421.1"/>
    <property type="molecule type" value="Genomic_DNA"/>
</dbReference>
<name>A0AAV9M5V5_9SOLN</name>
<comment type="caution">
    <text evidence="2">The sequence shown here is derived from an EMBL/GenBank/DDBJ whole genome shotgun (WGS) entry which is preliminary data.</text>
</comment>
<feature type="domain" description="Endonuclease/exonuclease/phosphatase" evidence="1">
    <location>
        <begin position="67"/>
        <end position="210"/>
    </location>
</feature>
<protein>
    <recommendedName>
        <fullName evidence="1">Endonuclease/exonuclease/phosphatase domain-containing protein</fullName>
    </recommendedName>
</protein>
<accession>A0AAV9M5V5</accession>
<dbReference type="InterPro" id="IPR005135">
    <property type="entry name" value="Endo/exonuclease/phosphatase"/>
</dbReference>
<sequence length="283" mass="32866">MMFNEEDQDMKDQVVPQIPLETPLSPMNHHAIYQMREEVPNMPNHHTPILFLRNPLTLDMHQNTEKNTNRGAYNSNFMNNMCALIEWNNPTILALTETRMEDHDNLLTALGFTDKSSEVTIEPFVLTEQEIHTTIEVSTTFPKWHISIGYAKNSYNHRKILWENLRNITTSITRPWLVCGDFNEVTNALEKLGGRPSNNTKCSAFINCLDDMNMIDLDRFLSNHEWLNPFPNSTVHHLLPRTHSDHCPVLLNCAKSINKPNKIFRFESMWLRHPDFSNVVTKA</sequence>